<gene>
    <name evidence="7" type="ORF">SAMN05446927_8011</name>
</gene>
<keyword evidence="7" id="KW-0489">Methyltransferase</keyword>
<protein>
    <submittedName>
        <fullName evidence="7">Protein-S-isoprenylcysteine O-methyltransferase Ste14</fullName>
    </submittedName>
</protein>
<evidence type="ECO:0000256" key="2">
    <source>
        <dbReference type="ARBA" id="ARBA00022692"/>
    </source>
</evidence>
<name>A0A7Z7IEM1_9BURK</name>
<dbReference type="PANTHER" id="PTHR43847">
    <property type="entry name" value="BLL3993 PROTEIN"/>
    <property type="match status" value="1"/>
</dbReference>
<proteinExistence type="predicted"/>
<keyword evidence="2 6" id="KW-0812">Transmembrane</keyword>
<dbReference type="GO" id="GO:0032259">
    <property type="term" value="P:methylation"/>
    <property type="evidence" value="ECO:0007669"/>
    <property type="project" value="UniProtKB-KW"/>
</dbReference>
<evidence type="ECO:0000313" key="7">
    <source>
        <dbReference type="EMBL" id="SOE89452.1"/>
    </source>
</evidence>
<sequence length="279" mass="30970">MSLLLFVPEGTVHYWEAWAYLAIFTGASVLITLYLMRKDQALLERRMSGGPTAEKRPAQKFIMLCTSIAFIALLVVPALDHRFGWSTMPLVGVVGGDVLVAIGFFLIFLVYRENTFTSAIIEVAENQKVISTGPYAFVRHPMYASASLYLLGTPLALGSCSGFVSVAAMIPFLIWRLIDEERFLAGHLSGYTEYQKRVCAVKRWRFPVGVSPTRQMLQPEATGAIVEVTKRLKPSVMRVTNWWQRECAGRNASERRANLEKVDAQADPTTLSGKADTAG</sequence>
<accession>A0A7Z7IEM1</accession>
<dbReference type="Gene3D" id="1.20.120.1630">
    <property type="match status" value="1"/>
</dbReference>
<evidence type="ECO:0000256" key="5">
    <source>
        <dbReference type="SAM" id="MobiDB-lite"/>
    </source>
</evidence>
<reference evidence="7 8" key="1">
    <citation type="submission" date="2017-09" db="EMBL/GenBank/DDBJ databases">
        <authorList>
            <person name="Varghese N."/>
            <person name="Submissions S."/>
        </authorList>
    </citation>
    <scope>NUCLEOTIDE SEQUENCE [LARGE SCALE GENOMIC DNA]</scope>
    <source>
        <strain evidence="7 8">OK806</strain>
    </source>
</reference>
<evidence type="ECO:0000256" key="6">
    <source>
        <dbReference type="SAM" id="Phobius"/>
    </source>
</evidence>
<dbReference type="GO" id="GO:0012505">
    <property type="term" value="C:endomembrane system"/>
    <property type="evidence" value="ECO:0007669"/>
    <property type="project" value="UniProtKB-SubCell"/>
</dbReference>
<evidence type="ECO:0000256" key="4">
    <source>
        <dbReference type="ARBA" id="ARBA00023136"/>
    </source>
</evidence>
<feature type="region of interest" description="Disordered" evidence="5">
    <location>
        <begin position="254"/>
        <end position="279"/>
    </location>
</feature>
<dbReference type="GO" id="GO:0008168">
    <property type="term" value="F:methyltransferase activity"/>
    <property type="evidence" value="ECO:0007669"/>
    <property type="project" value="UniProtKB-KW"/>
</dbReference>
<feature type="transmembrane region" description="Helical" evidence="6">
    <location>
        <begin position="17"/>
        <end position="36"/>
    </location>
</feature>
<feature type="transmembrane region" description="Helical" evidence="6">
    <location>
        <begin position="91"/>
        <end position="111"/>
    </location>
</feature>
<feature type="transmembrane region" description="Helical" evidence="6">
    <location>
        <begin position="61"/>
        <end position="79"/>
    </location>
</feature>
<feature type="transmembrane region" description="Helical" evidence="6">
    <location>
        <begin position="148"/>
        <end position="175"/>
    </location>
</feature>
<dbReference type="InterPro" id="IPR007318">
    <property type="entry name" value="Phopholipid_MeTrfase"/>
</dbReference>
<dbReference type="InterPro" id="IPR052527">
    <property type="entry name" value="Metal_cation-efflux_comp"/>
</dbReference>
<dbReference type="AlphaFoldDB" id="A0A7Z7IEM1"/>
<evidence type="ECO:0000256" key="3">
    <source>
        <dbReference type="ARBA" id="ARBA00022989"/>
    </source>
</evidence>
<dbReference type="Pfam" id="PF04191">
    <property type="entry name" value="PEMT"/>
    <property type="match status" value="1"/>
</dbReference>
<feature type="compositionally biased region" description="Basic and acidic residues" evidence="5">
    <location>
        <begin position="254"/>
        <end position="264"/>
    </location>
</feature>
<dbReference type="Proteomes" id="UP000219522">
    <property type="component" value="Unassembled WGS sequence"/>
</dbReference>
<organism evidence="7 8">
    <name type="scientific">Caballeronia arationis</name>
    <dbReference type="NCBI Taxonomy" id="1777142"/>
    <lineage>
        <taxon>Bacteria</taxon>
        <taxon>Pseudomonadati</taxon>
        <taxon>Pseudomonadota</taxon>
        <taxon>Betaproteobacteria</taxon>
        <taxon>Burkholderiales</taxon>
        <taxon>Burkholderiaceae</taxon>
        <taxon>Caballeronia</taxon>
    </lineage>
</organism>
<comment type="caution">
    <text evidence="7">The sequence shown here is derived from an EMBL/GenBank/DDBJ whole genome shotgun (WGS) entry which is preliminary data.</text>
</comment>
<evidence type="ECO:0000313" key="8">
    <source>
        <dbReference type="Proteomes" id="UP000219522"/>
    </source>
</evidence>
<keyword evidence="3 6" id="KW-1133">Transmembrane helix</keyword>
<dbReference type="EMBL" id="OCSU01000003">
    <property type="protein sequence ID" value="SOE89452.1"/>
    <property type="molecule type" value="Genomic_DNA"/>
</dbReference>
<keyword evidence="4 6" id="KW-0472">Membrane</keyword>
<keyword evidence="7" id="KW-0808">Transferase</keyword>
<evidence type="ECO:0000256" key="1">
    <source>
        <dbReference type="ARBA" id="ARBA00004127"/>
    </source>
</evidence>
<dbReference type="PANTHER" id="PTHR43847:SF1">
    <property type="entry name" value="BLL3993 PROTEIN"/>
    <property type="match status" value="1"/>
</dbReference>
<comment type="subcellular location">
    <subcellularLocation>
        <location evidence="1">Endomembrane system</location>
        <topology evidence="1">Multi-pass membrane protein</topology>
    </subcellularLocation>
</comment>
<dbReference type="RefSeq" id="WP_097190954.1">
    <property type="nucleotide sequence ID" value="NZ_OCSU01000003.1"/>
</dbReference>
<keyword evidence="8" id="KW-1185">Reference proteome</keyword>